<gene>
    <name evidence="1" type="ORF">GP486_000422</name>
</gene>
<sequence length="112" mass="12830">MADKLDRTQALANARVYYNDPQAEIITGKSTSGYWWAALVVPNRSANPSETMFKCLYYTSNRSTIAEATDELIEWIRDKTVIYGTKVDWNMVKYDGTEVPLPRLTTRDFRGP</sequence>
<dbReference type="Proteomes" id="UP000750711">
    <property type="component" value="Unassembled WGS sequence"/>
</dbReference>
<protein>
    <submittedName>
        <fullName evidence="1">Uncharacterized protein</fullName>
    </submittedName>
</protein>
<keyword evidence="2" id="KW-1185">Reference proteome</keyword>
<proteinExistence type="predicted"/>
<accession>A0A9P8RTK7</accession>
<evidence type="ECO:0000313" key="2">
    <source>
        <dbReference type="Proteomes" id="UP000750711"/>
    </source>
</evidence>
<evidence type="ECO:0000313" key="1">
    <source>
        <dbReference type="EMBL" id="KAH0566190.1"/>
    </source>
</evidence>
<reference evidence="1" key="1">
    <citation type="submission" date="2021-03" db="EMBL/GenBank/DDBJ databases">
        <title>Comparative genomics and phylogenomic investigation of the class Geoglossomycetes provide insights into ecological specialization and systematics.</title>
        <authorList>
            <person name="Melie T."/>
            <person name="Pirro S."/>
            <person name="Miller A.N."/>
            <person name="Quandt A."/>
        </authorList>
    </citation>
    <scope>NUCLEOTIDE SEQUENCE</scope>
    <source>
        <strain evidence="1">CAQ_001_2017</strain>
    </source>
</reference>
<dbReference type="EMBL" id="JAGHQM010000027">
    <property type="protein sequence ID" value="KAH0566190.1"/>
    <property type="molecule type" value="Genomic_DNA"/>
</dbReference>
<comment type="caution">
    <text evidence="1">The sequence shown here is derived from an EMBL/GenBank/DDBJ whole genome shotgun (WGS) entry which is preliminary data.</text>
</comment>
<dbReference type="AlphaFoldDB" id="A0A9P8RTK7"/>
<name>A0A9P8RTK7_9PEZI</name>
<organism evidence="1 2">
    <name type="scientific">Trichoglossum hirsutum</name>
    <dbReference type="NCBI Taxonomy" id="265104"/>
    <lineage>
        <taxon>Eukaryota</taxon>
        <taxon>Fungi</taxon>
        <taxon>Dikarya</taxon>
        <taxon>Ascomycota</taxon>
        <taxon>Pezizomycotina</taxon>
        <taxon>Geoglossomycetes</taxon>
        <taxon>Geoglossales</taxon>
        <taxon>Geoglossaceae</taxon>
        <taxon>Trichoglossum</taxon>
    </lineage>
</organism>